<comment type="cofactor">
    <cofactor evidence="2">
        <name>Mg(2+)</name>
        <dbReference type="ChEBI" id="CHEBI:18420"/>
    </cofactor>
</comment>
<protein>
    <recommendedName>
        <fullName evidence="7">Nudix hydrolase domain-containing protein</fullName>
    </recommendedName>
</protein>
<dbReference type="Gene3D" id="3.90.79.10">
    <property type="entry name" value="Nucleoside Triphosphate Pyrophosphohydrolase"/>
    <property type="match status" value="1"/>
</dbReference>
<keyword evidence="3" id="KW-0479">Metal-binding</keyword>
<dbReference type="PANTHER" id="PTHR12992">
    <property type="entry name" value="NUDIX HYDROLASE"/>
    <property type="match status" value="1"/>
</dbReference>
<evidence type="ECO:0000256" key="3">
    <source>
        <dbReference type="ARBA" id="ARBA00022723"/>
    </source>
</evidence>
<keyword evidence="5" id="KW-0460">Magnesium</keyword>
<name>A0A1L7CVH7_9CORY</name>
<accession>A0A1L7CVH7</accession>
<evidence type="ECO:0000259" key="7">
    <source>
        <dbReference type="PROSITE" id="PS51462"/>
    </source>
</evidence>
<proteinExistence type="predicted"/>
<dbReference type="SUPFAM" id="SSF55811">
    <property type="entry name" value="Nudix"/>
    <property type="match status" value="1"/>
</dbReference>
<evidence type="ECO:0000256" key="1">
    <source>
        <dbReference type="ARBA" id="ARBA00001936"/>
    </source>
</evidence>
<evidence type="ECO:0000313" key="9">
    <source>
        <dbReference type="Proteomes" id="UP000185469"/>
    </source>
</evidence>
<dbReference type="Pfam" id="PF00293">
    <property type="entry name" value="NUDIX"/>
    <property type="match status" value="1"/>
</dbReference>
<dbReference type="STRING" id="1437874.CSPHI_00815"/>
<dbReference type="InterPro" id="IPR000086">
    <property type="entry name" value="NUDIX_hydrolase_dom"/>
</dbReference>
<dbReference type="InterPro" id="IPR045121">
    <property type="entry name" value="CoAse"/>
</dbReference>
<dbReference type="RefSeq" id="WP_075691068.1">
    <property type="nucleotide sequence ID" value="NZ_CP009248.1"/>
</dbReference>
<keyword evidence="6" id="KW-0464">Manganese</keyword>
<gene>
    <name evidence="8" type="ORF">CSPHI_00815</name>
</gene>
<keyword evidence="9" id="KW-1185">Reference proteome</keyword>
<dbReference type="Proteomes" id="UP000185469">
    <property type="component" value="Chromosome"/>
</dbReference>
<keyword evidence="4" id="KW-0378">Hydrolase</keyword>
<evidence type="ECO:0000256" key="2">
    <source>
        <dbReference type="ARBA" id="ARBA00001946"/>
    </source>
</evidence>
<dbReference type="KEGG" id="csph:CSPHI_00815"/>
<reference evidence="8 9" key="1">
    <citation type="submission" date="2014-08" db="EMBL/GenBank/DDBJ databases">
        <title>Complete genome sequence of Corynebacterium sphenisci CECT 5990(T) (=DSM 44792(T)), isolated from healthy wild penguins.</title>
        <authorList>
            <person name="Ruckert C."/>
            <person name="Albersmeier A."/>
            <person name="Winkler A."/>
            <person name="Kalinowski J."/>
        </authorList>
    </citation>
    <scope>NUCLEOTIDE SEQUENCE [LARGE SCALE GENOMIC DNA]</scope>
    <source>
        <strain evidence="8 9">DSM 44792</strain>
    </source>
</reference>
<evidence type="ECO:0000256" key="4">
    <source>
        <dbReference type="ARBA" id="ARBA00022801"/>
    </source>
</evidence>
<feature type="domain" description="Nudix hydrolase" evidence="7">
    <location>
        <begin position="35"/>
        <end position="179"/>
    </location>
</feature>
<dbReference type="CDD" id="cd03426">
    <property type="entry name" value="NUDIX_CoAse_Nudt7"/>
    <property type="match status" value="1"/>
</dbReference>
<dbReference type="GO" id="GO:0010945">
    <property type="term" value="F:coenzyme A diphosphatase activity"/>
    <property type="evidence" value="ECO:0007669"/>
    <property type="project" value="InterPro"/>
</dbReference>
<dbReference type="OrthoDB" id="9802805at2"/>
<dbReference type="AlphaFoldDB" id="A0A1L7CVH7"/>
<evidence type="ECO:0000313" key="8">
    <source>
        <dbReference type="EMBL" id="APT89869.1"/>
    </source>
</evidence>
<comment type="cofactor">
    <cofactor evidence="1">
        <name>Mn(2+)</name>
        <dbReference type="ChEBI" id="CHEBI:29035"/>
    </cofactor>
</comment>
<organism evidence="8 9">
    <name type="scientific">Corynebacterium sphenisci DSM 44792</name>
    <dbReference type="NCBI Taxonomy" id="1437874"/>
    <lineage>
        <taxon>Bacteria</taxon>
        <taxon>Bacillati</taxon>
        <taxon>Actinomycetota</taxon>
        <taxon>Actinomycetes</taxon>
        <taxon>Mycobacteriales</taxon>
        <taxon>Corynebacteriaceae</taxon>
        <taxon>Corynebacterium</taxon>
    </lineage>
</organism>
<dbReference type="GO" id="GO:0046872">
    <property type="term" value="F:metal ion binding"/>
    <property type="evidence" value="ECO:0007669"/>
    <property type="project" value="UniProtKB-KW"/>
</dbReference>
<dbReference type="EMBL" id="CP009248">
    <property type="protein sequence ID" value="APT89869.1"/>
    <property type="molecule type" value="Genomic_DNA"/>
</dbReference>
<dbReference type="PROSITE" id="PS51462">
    <property type="entry name" value="NUDIX"/>
    <property type="match status" value="1"/>
</dbReference>
<evidence type="ECO:0000256" key="6">
    <source>
        <dbReference type="ARBA" id="ARBA00023211"/>
    </source>
</evidence>
<dbReference type="InterPro" id="IPR015797">
    <property type="entry name" value="NUDIX_hydrolase-like_dom_sf"/>
</dbReference>
<sequence length="233" mass="24920">MSAPRWLAPLIDAPGGDPAQLRRDSSTLPGRIANPRESAVLVLLGGDPDAATRPADASVVLTHRSPRLRRHAGQMAFPGGKADPGDEGPVHTALREAAEETGLDPSGVDPLRVLDRIGIRRTGFAVRPVLAYWRVPGPLRAVDPAETDEVLTVAVDELVEPANRLRVGFAGWSGPAFRVGDYVVWGFTAGVLAHLLDHAGWARPWDDGPVHDLRRTLAASANRESFGLGGRLR</sequence>
<dbReference type="PANTHER" id="PTHR12992:SF11">
    <property type="entry name" value="MITOCHONDRIAL COENZYME A DIPHOSPHATASE NUDT8"/>
    <property type="match status" value="1"/>
</dbReference>
<evidence type="ECO:0000256" key="5">
    <source>
        <dbReference type="ARBA" id="ARBA00022842"/>
    </source>
</evidence>